<feature type="compositionally biased region" description="Basic and acidic residues" evidence="2">
    <location>
        <begin position="403"/>
        <end position="413"/>
    </location>
</feature>
<dbReference type="PANTHER" id="PTHR45964">
    <property type="entry name" value="WSCD FAMILY MEMBER CG9164"/>
    <property type="match status" value="1"/>
</dbReference>
<dbReference type="SMART" id="SM00321">
    <property type="entry name" value="WSC"/>
    <property type="match status" value="1"/>
</dbReference>
<dbReference type="PROSITE" id="PS51212">
    <property type="entry name" value="WSC"/>
    <property type="match status" value="1"/>
</dbReference>
<evidence type="ECO:0000313" key="6">
    <source>
        <dbReference type="WBParaSite" id="maker-uti_cns_0018986-snap-gene-0.2-mRNA-1"/>
    </source>
</evidence>
<dbReference type="InterPro" id="IPR002889">
    <property type="entry name" value="WSC_carb-bd"/>
</dbReference>
<dbReference type="WBParaSite" id="maker-uti_cns_0018986-snap-gene-0.2-mRNA-1">
    <property type="protein sequence ID" value="maker-uti_cns_0018986-snap-gene-0.2-mRNA-1"/>
    <property type="gene ID" value="maker-uti_cns_0018986-snap-gene-0.2"/>
</dbReference>
<name>A0A1I8IY48_9PLAT</name>
<protein>
    <submittedName>
        <fullName evidence="6">WSC domain-containing protein</fullName>
    </submittedName>
</protein>
<feature type="signal peptide" evidence="3">
    <location>
        <begin position="1"/>
        <end position="31"/>
    </location>
</feature>
<evidence type="ECO:0000259" key="4">
    <source>
        <dbReference type="PROSITE" id="PS51212"/>
    </source>
</evidence>
<feature type="region of interest" description="Disordered" evidence="2">
    <location>
        <begin position="393"/>
        <end position="413"/>
    </location>
</feature>
<dbReference type="PANTHER" id="PTHR45964:SF5">
    <property type="entry name" value="WSCD FAMILY MEMBER CG9164"/>
    <property type="match status" value="1"/>
</dbReference>
<keyword evidence="3" id="KW-0732">Signal</keyword>
<sequence>NQAMPGPCGFNAVKVALALLSFALMTRGVLACKKSIIKAAAPKPHPVYEGCYVDKRVPRDLPTLAGYNPDMKRELCETWCRKYQAKYFGLQEGISCWCGQEFGKHGKAEEVMCSTRCVGERKDRCGGLLHNSVYKIFCSYGASPSCDISKELTGCYASEPPAPRFRCWGCLASESRSAPGHLLLPWRDCRVDDGQRPNLVPMGEDRPVVVADDHRRVASSLDHRASGLGRCTGAWLVNDCASISKAIVSGLLSCRPISADGLPRPSLLAVERFNPDAMSRRGHAVTVMLIAFMTALRIHWASSCMKVAIDAFASARYIGCYDDRSDDRDLPNRAGQRCRHDSRKMCKLFKSDYIGLQRAVRVLVRAPEDLCYIPCPGERKKYCGGKSQNSVYSGYYEGQPKNQKVEGEDSHLE</sequence>
<accession>A0A1I8IY48</accession>
<dbReference type="Proteomes" id="UP000095280">
    <property type="component" value="Unplaced"/>
</dbReference>
<keyword evidence="5" id="KW-1185">Reference proteome</keyword>
<organism evidence="5 6">
    <name type="scientific">Macrostomum lignano</name>
    <dbReference type="NCBI Taxonomy" id="282301"/>
    <lineage>
        <taxon>Eukaryota</taxon>
        <taxon>Metazoa</taxon>
        <taxon>Spiralia</taxon>
        <taxon>Lophotrochozoa</taxon>
        <taxon>Platyhelminthes</taxon>
        <taxon>Rhabditophora</taxon>
        <taxon>Macrostomorpha</taxon>
        <taxon>Macrostomida</taxon>
        <taxon>Macrostomidae</taxon>
        <taxon>Macrostomum</taxon>
    </lineage>
</organism>
<keyword evidence="1" id="KW-0677">Repeat</keyword>
<dbReference type="AlphaFoldDB" id="A0A1I8IY48"/>
<evidence type="ECO:0000256" key="2">
    <source>
        <dbReference type="SAM" id="MobiDB-lite"/>
    </source>
</evidence>
<dbReference type="InterPro" id="IPR051589">
    <property type="entry name" value="Sialate-O-sulfotransferase"/>
</dbReference>
<evidence type="ECO:0000256" key="3">
    <source>
        <dbReference type="SAM" id="SignalP"/>
    </source>
</evidence>
<reference evidence="6" key="1">
    <citation type="submission" date="2016-11" db="UniProtKB">
        <authorList>
            <consortium name="WormBaseParasite"/>
        </authorList>
    </citation>
    <scope>IDENTIFICATION</scope>
</reference>
<dbReference type="Pfam" id="PF01822">
    <property type="entry name" value="WSC"/>
    <property type="match status" value="1"/>
</dbReference>
<evidence type="ECO:0000256" key="1">
    <source>
        <dbReference type="ARBA" id="ARBA00022737"/>
    </source>
</evidence>
<evidence type="ECO:0000313" key="5">
    <source>
        <dbReference type="Proteomes" id="UP000095280"/>
    </source>
</evidence>
<feature type="domain" description="WSC" evidence="4">
    <location>
        <begin position="45"/>
        <end position="137"/>
    </location>
</feature>
<feature type="chain" id="PRO_5009321353" evidence="3">
    <location>
        <begin position="32"/>
        <end position="413"/>
    </location>
</feature>
<proteinExistence type="predicted"/>